<proteinExistence type="predicted"/>
<dbReference type="AlphaFoldDB" id="A0A5N6Q5T8"/>
<accession>A0A5N6Q5T8</accession>
<name>A0A5N6Q5T8_9ASTR</name>
<evidence type="ECO:0000313" key="2">
    <source>
        <dbReference type="Proteomes" id="UP000326396"/>
    </source>
</evidence>
<comment type="caution">
    <text evidence="1">The sequence shown here is derived from an EMBL/GenBank/DDBJ whole genome shotgun (WGS) entry which is preliminary data.</text>
</comment>
<dbReference type="Proteomes" id="UP000326396">
    <property type="component" value="Linkage Group LG1"/>
</dbReference>
<protein>
    <submittedName>
        <fullName evidence="1">Uncharacterized protein</fullName>
    </submittedName>
</protein>
<sequence>MIRSKTQTIDVLQDIRPKQNKVRVGPRVVRYPDIPRCTYDGNLPITKNPSATPTTWCDSECRCPNYVSIARMQVKCTHESCPSYKLVRLMLCSATGSILDNCGIDWCNTDVTQTCANDIRLYGTCTLKSGPVMLHRLAQCTT</sequence>
<organism evidence="1 2">
    <name type="scientific">Mikania micrantha</name>
    <name type="common">bitter vine</name>
    <dbReference type="NCBI Taxonomy" id="192012"/>
    <lineage>
        <taxon>Eukaryota</taxon>
        <taxon>Viridiplantae</taxon>
        <taxon>Streptophyta</taxon>
        <taxon>Embryophyta</taxon>
        <taxon>Tracheophyta</taxon>
        <taxon>Spermatophyta</taxon>
        <taxon>Magnoliopsida</taxon>
        <taxon>eudicotyledons</taxon>
        <taxon>Gunneridae</taxon>
        <taxon>Pentapetalae</taxon>
        <taxon>asterids</taxon>
        <taxon>campanulids</taxon>
        <taxon>Asterales</taxon>
        <taxon>Asteraceae</taxon>
        <taxon>Asteroideae</taxon>
        <taxon>Heliantheae alliance</taxon>
        <taxon>Eupatorieae</taxon>
        <taxon>Mikania</taxon>
    </lineage>
</organism>
<dbReference type="EMBL" id="SZYD01000001">
    <property type="protein sequence ID" value="KAD7479331.1"/>
    <property type="molecule type" value="Genomic_DNA"/>
</dbReference>
<keyword evidence="2" id="KW-1185">Reference proteome</keyword>
<dbReference type="OrthoDB" id="10595303at2759"/>
<evidence type="ECO:0000313" key="1">
    <source>
        <dbReference type="EMBL" id="KAD7479331.1"/>
    </source>
</evidence>
<reference evidence="1 2" key="1">
    <citation type="submission" date="2019-05" db="EMBL/GenBank/DDBJ databases">
        <title>Mikania micrantha, genome provides insights into the molecular mechanism of rapid growth.</title>
        <authorList>
            <person name="Liu B."/>
        </authorList>
    </citation>
    <scope>NUCLEOTIDE SEQUENCE [LARGE SCALE GENOMIC DNA]</scope>
    <source>
        <strain evidence="1">NLD-2019</strain>
        <tissue evidence="1">Leaf</tissue>
    </source>
</reference>
<gene>
    <name evidence="1" type="ORF">E3N88_02467</name>
</gene>